<keyword evidence="2" id="KW-1185">Reference proteome</keyword>
<evidence type="ECO:0000313" key="2">
    <source>
        <dbReference type="Proteomes" id="UP001596186"/>
    </source>
</evidence>
<protein>
    <recommendedName>
        <fullName evidence="3">SAM-dependent methyltransferase</fullName>
    </recommendedName>
</protein>
<proteinExistence type="predicted"/>
<dbReference type="EMBL" id="JBHSSN010000014">
    <property type="protein sequence ID" value="MFC6323256.1"/>
    <property type="molecule type" value="Genomic_DNA"/>
</dbReference>
<organism evidence="1 2">
    <name type="scientific">Companilactobacillus baiquanensis</name>
    <dbReference type="NCBI Taxonomy" id="2486005"/>
    <lineage>
        <taxon>Bacteria</taxon>
        <taxon>Bacillati</taxon>
        <taxon>Bacillota</taxon>
        <taxon>Bacilli</taxon>
        <taxon>Lactobacillales</taxon>
        <taxon>Lactobacillaceae</taxon>
        <taxon>Companilactobacillus</taxon>
    </lineage>
</organism>
<comment type="caution">
    <text evidence="1">The sequence shown here is derived from an EMBL/GenBank/DDBJ whole genome shotgun (WGS) entry which is preliminary data.</text>
</comment>
<accession>A0ABW1UWY6</accession>
<name>A0ABW1UWY6_9LACO</name>
<gene>
    <name evidence="1" type="ORF">ACFP1F_05865</name>
</gene>
<evidence type="ECO:0008006" key="3">
    <source>
        <dbReference type="Google" id="ProtNLM"/>
    </source>
</evidence>
<reference evidence="2" key="1">
    <citation type="journal article" date="2019" name="Int. J. Syst. Evol. Microbiol.">
        <title>The Global Catalogue of Microorganisms (GCM) 10K type strain sequencing project: providing services to taxonomists for standard genome sequencing and annotation.</title>
        <authorList>
            <consortium name="The Broad Institute Genomics Platform"/>
            <consortium name="The Broad Institute Genome Sequencing Center for Infectious Disease"/>
            <person name="Wu L."/>
            <person name="Ma J."/>
        </authorList>
    </citation>
    <scope>NUCLEOTIDE SEQUENCE [LARGE SCALE GENOMIC DNA]</scope>
    <source>
        <strain evidence="2">CCM 8895</strain>
    </source>
</reference>
<dbReference type="Proteomes" id="UP001596186">
    <property type="component" value="Unassembled WGS sequence"/>
</dbReference>
<sequence>MVSSYIGGLRQQISNLPNGKRFKARVDFMDHVCQSLANKELPKYHFPHFQLSKKEVSSYLSSLIELGQPEFEKVVLDLQKFDHDLREFRTYLQVRFGYWATITSDLMKTWSELYPNKIYLELMAGNGYISKGFMDNGIKSICTDDLSWSKQSQTGLNTLVNVENLDAIAALNKYSQSVDAVVLAWSPDREEIDYDILQLVRQFDLELFVIGEKNGATNSRKFWESAQVLDSPEVEKLNELYKQYDLVSDKIYLIN</sequence>
<dbReference type="RefSeq" id="WP_125591980.1">
    <property type="nucleotide sequence ID" value="NZ_JBHSSN010000014.1"/>
</dbReference>
<dbReference type="SUPFAM" id="SSF53335">
    <property type="entry name" value="S-adenosyl-L-methionine-dependent methyltransferases"/>
    <property type="match status" value="1"/>
</dbReference>
<evidence type="ECO:0000313" key="1">
    <source>
        <dbReference type="EMBL" id="MFC6323256.1"/>
    </source>
</evidence>
<dbReference type="InterPro" id="IPR029063">
    <property type="entry name" value="SAM-dependent_MTases_sf"/>
</dbReference>